<reference evidence="2" key="1">
    <citation type="submission" date="2017-06" db="EMBL/GenBank/DDBJ databases">
        <title>Complete Genome Sequence of Mycobacterium shigaense.</title>
        <authorList>
            <person name="Fukano H."/>
            <person name="Yoshida M."/>
            <person name="Kazumi Y."/>
            <person name="Ogura Y."/>
            <person name="Mitarai S."/>
            <person name="Hayashi T."/>
            <person name="Hoshino Y."/>
        </authorList>
    </citation>
    <scope>NUCLEOTIDE SEQUENCE [LARGE SCALE GENOMIC DNA]</scope>
    <source>
        <strain evidence="2">UN-152</strain>
    </source>
</reference>
<dbReference type="AlphaFoldDB" id="A0A1Z4EI58"/>
<dbReference type="InterPro" id="IPR036005">
    <property type="entry name" value="Creatinase/aminopeptidase-like"/>
</dbReference>
<dbReference type="Gene3D" id="3.90.230.10">
    <property type="entry name" value="Creatinase/methionine aminopeptidase superfamily"/>
    <property type="match status" value="1"/>
</dbReference>
<keyword evidence="2" id="KW-1185">Reference proteome</keyword>
<dbReference type="Proteomes" id="UP000217736">
    <property type="component" value="Chromosome"/>
</dbReference>
<proteinExistence type="predicted"/>
<dbReference type="EMBL" id="AP018164">
    <property type="protein sequence ID" value="BAX92663.1"/>
    <property type="molecule type" value="Genomic_DNA"/>
</dbReference>
<dbReference type="SUPFAM" id="SSF55920">
    <property type="entry name" value="Creatinase/aminopeptidase"/>
    <property type="match status" value="1"/>
</dbReference>
<organism evidence="1 2">
    <name type="scientific">Mycobacterium shigaense</name>
    <dbReference type="NCBI Taxonomy" id="722731"/>
    <lineage>
        <taxon>Bacteria</taxon>
        <taxon>Bacillati</taxon>
        <taxon>Actinomycetota</taxon>
        <taxon>Actinomycetes</taxon>
        <taxon>Mycobacteriales</taxon>
        <taxon>Mycobacteriaceae</taxon>
        <taxon>Mycobacterium</taxon>
        <taxon>Mycobacterium simiae complex</taxon>
    </lineage>
</organism>
<sequence>MIGTALGEECDDNFVLPTGTVLVLEPVMWEDGTGGYRSEEIVVITEEGYAPITDYPYTPYGE</sequence>
<accession>A0A1Z4EI58</accession>
<evidence type="ECO:0000313" key="2">
    <source>
        <dbReference type="Proteomes" id="UP000217736"/>
    </source>
</evidence>
<evidence type="ECO:0000313" key="1">
    <source>
        <dbReference type="EMBL" id="BAX92663.1"/>
    </source>
</evidence>
<name>A0A1Z4EI58_9MYCO</name>
<protein>
    <submittedName>
        <fullName evidence="1">Peptidase</fullName>
    </submittedName>
</protein>
<dbReference type="KEGG" id="mshg:MSG_02519"/>
<gene>
    <name evidence="1" type="ORF">MSG_02519</name>
</gene>